<feature type="binding site" evidence="8">
    <location>
        <position position="402"/>
    </location>
    <ligand>
        <name>Zn(2+)</name>
        <dbReference type="ChEBI" id="CHEBI:29105"/>
    </ligand>
</feature>
<sequence length="524" mass="56497">MSDTLSNMTSEKPIHTVVLDAAPIIRGEPGISSLLLQCEEIVSTPEVIREIRDEATRSRLQTTLMPFLTLRSPNPNSVKVITDFARKTGDLAVLSKVDIHLLALSYEIECEKNGGDWRLRSVPGQKRTNGPSPAKVEADAAAKKAAGENVEEESVSAEDSAPEVMVAEGGPVGAVDGSSVPDQPVEVDSKITEEPAAETSKVTEHTPSNVDPVPEAAIIAISDTALPEPLPTTLETLSPETTRSEIPAAATSDSTTAMVETSTSVAPQDPKTPELPSEPAQDTLPKSDQATTSIEQLSQQLGSTPLAENAPSDSESEDGWITPSNLKKKQQEDTRNVNSTNTAPAKMQVATITGDYAMQNVLLQMNLNLLSPTLDRIRNIRTFVLRCHACFNIVKDTSKQFCPRCGKDTLTRVSCTTDANGEFKLHLKKNMQWNHRGDRFSIPKPVAGASNGKVVGGGKNGWGNGLIFAEDQKEFVRGNEEGKRLKQRDLMDQDYLPGILTGDRRAGTGKMKVGAGRNVNSKKR</sequence>
<keyword evidence="5 7" id="KW-0862">Zinc</keyword>
<evidence type="ECO:0000256" key="1">
    <source>
        <dbReference type="ARBA" id="ARBA00005858"/>
    </source>
</evidence>
<feature type="region of interest" description="Disordered" evidence="9">
    <location>
        <begin position="117"/>
        <end position="136"/>
    </location>
</feature>
<evidence type="ECO:0000256" key="4">
    <source>
        <dbReference type="ARBA" id="ARBA00022801"/>
    </source>
</evidence>
<feature type="region of interest" description="Disordered" evidence="9">
    <location>
        <begin position="226"/>
        <end position="342"/>
    </location>
</feature>
<keyword evidence="2" id="KW-0540">Nuclease</keyword>
<evidence type="ECO:0000256" key="6">
    <source>
        <dbReference type="ARBA" id="ARBA00023242"/>
    </source>
</evidence>
<evidence type="ECO:0000259" key="10">
    <source>
        <dbReference type="Pfam" id="PF08772"/>
    </source>
</evidence>
<evidence type="ECO:0000256" key="2">
    <source>
        <dbReference type="ARBA" id="ARBA00022722"/>
    </source>
</evidence>
<feature type="compositionally biased region" description="Polar residues" evidence="9">
    <location>
        <begin position="251"/>
        <end position="266"/>
    </location>
</feature>
<evidence type="ECO:0000256" key="3">
    <source>
        <dbReference type="ARBA" id="ARBA00022723"/>
    </source>
</evidence>
<dbReference type="GO" id="GO:0005730">
    <property type="term" value="C:nucleolus"/>
    <property type="evidence" value="ECO:0007669"/>
    <property type="project" value="UniProtKB-SubCell"/>
</dbReference>
<dbReference type="PANTHER" id="PTHR12814:SF2">
    <property type="entry name" value="RNA-BINDING PROTEIN NOB1"/>
    <property type="match status" value="1"/>
</dbReference>
<dbReference type="Gene3D" id="3.40.50.1010">
    <property type="entry name" value="5'-nuclease"/>
    <property type="match status" value="1"/>
</dbReference>
<name>A0A8H3UML0_VENIN</name>
<evidence type="ECO:0000256" key="9">
    <source>
        <dbReference type="SAM" id="MobiDB-lite"/>
    </source>
</evidence>
<keyword evidence="3 7" id="KW-0479">Metal-binding</keyword>
<dbReference type="GO" id="GO:0004521">
    <property type="term" value="F:RNA endonuclease activity"/>
    <property type="evidence" value="ECO:0007669"/>
    <property type="project" value="UniProtKB-UniRule"/>
</dbReference>
<reference evidence="12 13" key="1">
    <citation type="submission" date="2019-11" db="EMBL/GenBank/DDBJ databases">
        <title>Venturia inaequalis Genome Resource.</title>
        <authorList>
            <person name="Lichtner F.J."/>
        </authorList>
    </citation>
    <scope>NUCLEOTIDE SEQUENCE [LARGE SCALE GENOMIC DNA]</scope>
    <source>
        <strain evidence="12">Bline_iso_100314</strain>
    </source>
</reference>
<proteinExistence type="inferred from homology"/>
<dbReference type="PANTHER" id="PTHR12814">
    <property type="entry name" value="RNA-BINDING PROTEIN NOB1"/>
    <property type="match status" value="1"/>
</dbReference>
<gene>
    <name evidence="12" type="ORF">BLS_004093</name>
</gene>
<protein>
    <recommendedName>
        <fullName evidence="7">20S-pre-rRNA D-site endonuclease NOB1</fullName>
    </recommendedName>
</protein>
<dbReference type="Pfam" id="PF17146">
    <property type="entry name" value="PIN_6"/>
    <property type="match status" value="1"/>
</dbReference>
<evidence type="ECO:0000313" key="12">
    <source>
        <dbReference type="EMBL" id="KAE9972268.1"/>
    </source>
</evidence>
<dbReference type="InterPro" id="IPR017117">
    <property type="entry name" value="Nob1_euk"/>
</dbReference>
<feature type="region of interest" description="Disordered" evidence="9">
    <location>
        <begin position="501"/>
        <end position="524"/>
    </location>
</feature>
<feature type="binding site" evidence="8">
    <location>
        <position position="390"/>
    </location>
    <ligand>
        <name>Zn(2+)</name>
        <dbReference type="ChEBI" id="CHEBI:29105"/>
    </ligand>
</feature>
<dbReference type="InterPro" id="IPR039907">
    <property type="entry name" value="NOB1"/>
</dbReference>
<comment type="function">
    <text evidence="7">Required for the synthesis of 40S ribosome subunits. Has a role in processing 20S pre-rRNA into the mature 18S rRNA, where it is required for cleavage at the 3' end of the mature 18S rRNA (D-site). Accompanies the 20S pre-rRNA from the nucleus to the cytoplasm.</text>
</comment>
<dbReference type="GO" id="GO:0030490">
    <property type="term" value="P:maturation of SSU-rRNA"/>
    <property type="evidence" value="ECO:0007669"/>
    <property type="project" value="TreeGrafter"/>
</dbReference>
<dbReference type="FunFam" id="3.40.50.1010:FF:000020">
    <property type="entry name" value="20S-pre-rRNA D-site endonuclease NOB1"/>
    <property type="match status" value="1"/>
</dbReference>
<dbReference type="Proteomes" id="UP000433883">
    <property type="component" value="Unassembled WGS sequence"/>
</dbReference>
<feature type="binding site" evidence="8">
    <location>
        <position position="405"/>
    </location>
    <ligand>
        <name>Zn(2+)</name>
        <dbReference type="ChEBI" id="CHEBI:29105"/>
    </ligand>
</feature>
<keyword evidence="4" id="KW-0378">Hydrolase</keyword>
<accession>A0A8H3UML0</accession>
<dbReference type="InterPro" id="IPR014881">
    <property type="entry name" value="NOB1_Zn-bd"/>
</dbReference>
<feature type="domain" description="Ribonuclease PIN" evidence="11">
    <location>
        <begin position="17"/>
        <end position="108"/>
    </location>
</feature>
<dbReference type="AlphaFoldDB" id="A0A8H3UML0"/>
<evidence type="ECO:0000256" key="8">
    <source>
        <dbReference type="PIRSR" id="PIRSR037125-1"/>
    </source>
</evidence>
<dbReference type="GO" id="GO:0005737">
    <property type="term" value="C:cytoplasm"/>
    <property type="evidence" value="ECO:0007669"/>
    <property type="project" value="UniProtKB-ARBA"/>
</dbReference>
<dbReference type="GO" id="GO:0016787">
    <property type="term" value="F:hydrolase activity"/>
    <property type="evidence" value="ECO:0007669"/>
    <property type="project" value="UniProtKB-KW"/>
</dbReference>
<keyword evidence="6 7" id="KW-0539">Nucleus</keyword>
<dbReference type="CDD" id="cd09876">
    <property type="entry name" value="PIN_Nob1-like"/>
    <property type="match status" value="1"/>
</dbReference>
<feature type="binding site" evidence="8">
    <location>
        <position position="387"/>
    </location>
    <ligand>
        <name>Zn(2+)</name>
        <dbReference type="ChEBI" id="CHEBI:29105"/>
    </ligand>
</feature>
<feature type="compositionally biased region" description="Polar residues" evidence="9">
    <location>
        <begin position="284"/>
        <end position="303"/>
    </location>
</feature>
<dbReference type="Gene3D" id="6.20.210.10">
    <property type="entry name" value="Nin one binding (NOB1), Zn-ribbon-like"/>
    <property type="match status" value="1"/>
</dbReference>
<feature type="region of interest" description="Disordered" evidence="9">
    <location>
        <begin position="141"/>
        <end position="162"/>
    </location>
</feature>
<dbReference type="Pfam" id="PF08772">
    <property type="entry name" value="Zn_ribbon_NOB1"/>
    <property type="match status" value="1"/>
</dbReference>
<dbReference type="InterPro" id="IPR036283">
    <property type="entry name" value="NOB1_Zf-like_sf"/>
</dbReference>
<comment type="caution">
    <text evidence="12">The sequence shown here is derived from an EMBL/GenBank/DDBJ whole genome shotgun (WGS) entry which is preliminary data.</text>
</comment>
<dbReference type="GO" id="GO:0030688">
    <property type="term" value="C:preribosome, small subunit precursor"/>
    <property type="evidence" value="ECO:0007669"/>
    <property type="project" value="TreeGrafter"/>
</dbReference>
<dbReference type="PIRSF" id="PIRSF037125">
    <property type="entry name" value="D-site_20S_pre-rRNA_nuclease"/>
    <property type="match status" value="1"/>
</dbReference>
<feature type="compositionally biased region" description="Low complexity" evidence="9">
    <location>
        <begin position="231"/>
        <end position="245"/>
    </location>
</feature>
<comment type="similarity">
    <text evidence="1 7">Belongs to the NOB1 family.</text>
</comment>
<evidence type="ECO:0000313" key="13">
    <source>
        <dbReference type="Proteomes" id="UP000433883"/>
    </source>
</evidence>
<comment type="subcellular location">
    <subcellularLocation>
        <location evidence="7">Nucleus</location>
        <location evidence="7">Nucleolus</location>
    </subcellularLocation>
</comment>
<evidence type="ECO:0000259" key="11">
    <source>
        <dbReference type="Pfam" id="PF17146"/>
    </source>
</evidence>
<dbReference type="SUPFAM" id="SSF144206">
    <property type="entry name" value="NOB1 zinc finger-like"/>
    <property type="match status" value="1"/>
</dbReference>
<dbReference type="GO" id="GO:0046872">
    <property type="term" value="F:metal ion binding"/>
    <property type="evidence" value="ECO:0007669"/>
    <property type="project" value="UniProtKB-UniRule"/>
</dbReference>
<evidence type="ECO:0000256" key="5">
    <source>
        <dbReference type="ARBA" id="ARBA00022833"/>
    </source>
</evidence>
<dbReference type="EMBL" id="WNWQ01000268">
    <property type="protein sequence ID" value="KAE9972268.1"/>
    <property type="molecule type" value="Genomic_DNA"/>
</dbReference>
<organism evidence="12 13">
    <name type="scientific">Venturia inaequalis</name>
    <name type="common">Apple scab fungus</name>
    <dbReference type="NCBI Taxonomy" id="5025"/>
    <lineage>
        <taxon>Eukaryota</taxon>
        <taxon>Fungi</taxon>
        <taxon>Dikarya</taxon>
        <taxon>Ascomycota</taxon>
        <taxon>Pezizomycotina</taxon>
        <taxon>Dothideomycetes</taxon>
        <taxon>Pleosporomycetidae</taxon>
        <taxon>Venturiales</taxon>
        <taxon>Venturiaceae</taxon>
        <taxon>Venturia</taxon>
    </lineage>
</organism>
<feature type="domain" description="Nin one binding (NOB1) Zn-ribbon-like" evidence="10">
    <location>
        <begin position="377"/>
        <end position="448"/>
    </location>
</feature>
<evidence type="ECO:0000256" key="7">
    <source>
        <dbReference type="PIRNR" id="PIRNR037125"/>
    </source>
</evidence>
<dbReference type="InterPro" id="IPR033411">
    <property type="entry name" value="Ribonuclease_PIN"/>
</dbReference>